<comment type="caution">
    <text evidence="2">The sequence shown here is derived from an EMBL/GenBank/DDBJ whole genome shotgun (WGS) entry which is preliminary data.</text>
</comment>
<dbReference type="Proteomes" id="UP001480595">
    <property type="component" value="Unassembled WGS sequence"/>
</dbReference>
<proteinExistence type="predicted"/>
<name>A0ABR1W2C4_9PEZI</name>
<dbReference type="RefSeq" id="XP_066719569.1">
    <property type="nucleotide sequence ID" value="XM_066855291.1"/>
</dbReference>
<organism evidence="2 3">
    <name type="scientific">Apiospora phragmitis</name>
    <dbReference type="NCBI Taxonomy" id="2905665"/>
    <lineage>
        <taxon>Eukaryota</taxon>
        <taxon>Fungi</taxon>
        <taxon>Dikarya</taxon>
        <taxon>Ascomycota</taxon>
        <taxon>Pezizomycotina</taxon>
        <taxon>Sordariomycetes</taxon>
        <taxon>Xylariomycetidae</taxon>
        <taxon>Amphisphaeriales</taxon>
        <taxon>Apiosporaceae</taxon>
        <taxon>Apiospora</taxon>
    </lineage>
</organism>
<dbReference type="EMBL" id="JAQQWL010000004">
    <property type="protein sequence ID" value="KAK8076610.1"/>
    <property type="molecule type" value="Genomic_DNA"/>
</dbReference>
<reference evidence="2 3" key="1">
    <citation type="submission" date="2023-01" db="EMBL/GenBank/DDBJ databases">
        <title>Analysis of 21 Apiospora genomes using comparative genomics revels a genus with tremendous synthesis potential of carbohydrate active enzymes and secondary metabolites.</title>
        <authorList>
            <person name="Sorensen T."/>
        </authorList>
    </citation>
    <scope>NUCLEOTIDE SEQUENCE [LARGE SCALE GENOMIC DNA]</scope>
    <source>
        <strain evidence="2 3">CBS 135458</strain>
    </source>
</reference>
<keyword evidence="3" id="KW-1185">Reference proteome</keyword>
<protein>
    <submittedName>
        <fullName evidence="2">Uncharacterized protein</fullName>
    </submittedName>
</protein>
<evidence type="ECO:0000256" key="1">
    <source>
        <dbReference type="SAM" id="MobiDB-lite"/>
    </source>
</evidence>
<evidence type="ECO:0000313" key="3">
    <source>
        <dbReference type="Proteomes" id="UP001480595"/>
    </source>
</evidence>
<dbReference type="GeneID" id="92088354"/>
<gene>
    <name evidence="2" type="ORF">PG994_003882</name>
</gene>
<sequence>MATSSTSLLGLKVPGRPGGRGPRPAAQDRQPDPDAVQRARRVPVRQLHGQGENFHPEIVGSWGEHLRNQLHGCGGTLTGWTFDYHTRTGDDWWDWVAEFNLPYAQRKCAGHAIQAVGGGGAKDAKCE</sequence>
<evidence type="ECO:0000313" key="2">
    <source>
        <dbReference type="EMBL" id="KAK8076610.1"/>
    </source>
</evidence>
<accession>A0ABR1W2C4</accession>
<feature type="region of interest" description="Disordered" evidence="1">
    <location>
        <begin position="1"/>
        <end position="56"/>
    </location>
</feature>